<gene>
    <name evidence="1" type="ORF">SAMN06295920_104253</name>
</gene>
<reference evidence="2" key="1">
    <citation type="submission" date="2017-02" db="EMBL/GenBank/DDBJ databases">
        <authorList>
            <person name="Varghese N."/>
            <person name="Submissions S."/>
        </authorList>
    </citation>
    <scope>NUCLEOTIDE SEQUENCE [LARGE SCALE GENOMIC DNA]</scope>
    <source>
        <strain evidence="2">UM2</strain>
    </source>
</reference>
<keyword evidence="2" id="KW-1185">Reference proteome</keyword>
<evidence type="ECO:0000313" key="2">
    <source>
        <dbReference type="Proteomes" id="UP000189818"/>
    </source>
</evidence>
<dbReference type="AlphaFoldDB" id="A0A1T5CS30"/>
<evidence type="ECO:0000313" key="1">
    <source>
        <dbReference type="EMBL" id="SKB62121.1"/>
    </source>
</evidence>
<name>A0A1T5CS30_9SPHN</name>
<dbReference type="EMBL" id="FUYM01000004">
    <property type="protein sequence ID" value="SKB62121.1"/>
    <property type="molecule type" value="Genomic_DNA"/>
</dbReference>
<sequence>MDAPSPRAGWFATRVRPLRNEKVLKWKEWEAARAALPLWISVYRPFTGMSRTKMEYTDHHAAWRASLAASRRTTGRKATHSL</sequence>
<dbReference type="STRING" id="439228.SAMN06295920_104253"/>
<organism evidence="1 2">
    <name type="scientific">Rhizorhabdus histidinilytica</name>
    <dbReference type="NCBI Taxonomy" id="439228"/>
    <lineage>
        <taxon>Bacteria</taxon>
        <taxon>Pseudomonadati</taxon>
        <taxon>Pseudomonadota</taxon>
        <taxon>Alphaproteobacteria</taxon>
        <taxon>Sphingomonadales</taxon>
        <taxon>Sphingomonadaceae</taxon>
        <taxon>Rhizorhabdus</taxon>
    </lineage>
</organism>
<protein>
    <submittedName>
        <fullName evidence="1">Uncharacterized protein</fullName>
    </submittedName>
</protein>
<proteinExistence type="predicted"/>
<accession>A0A1T5CS30</accession>
<dbReference type="Proteomes" id="UP000189818">
    <property type="component" value="Unassembled WGS sequence"/>
</dbReference>